<dbReference type="PANTHER" id="PTHR12277:SF81">
    <property type="entry name" value="PROTEIN ABHD13"/>
    <property type="match status" value="1"/>
</dbReference>
<proteinExistence type="predicted"/>
<comment type="caution">
    <text evidence="3">The sequence shown here is derived from an EMBL/GenBank/DDBJ whole genome shotgun (WGS) entry which is preliminary data.</text>
</comment>
<dbReference type="Pfam" id="PF12146">
    <property type="entry name" value="Hydrolase_4"/>
    <property type="match status" value="1"/>
</dbReference>
<protein>
    <submittedName>
        <fullName evidence="3">Lysophospholipase</fullName>
    </submittedName>
</protein>
<dbReference type="PANTHER" id="PTHR12277">
    <property type="entry name" value="ALPHA/BETA HYDROLASE DOMAIN-CONTAINING PROTEIN"/>
    <property type="match status" value="1"/>
</dbReference>
<keyword evidence="1" id="KW-1133">Transmembrane helix</keyword>
<dbReference type="RefSeq" id="WP_217065831.1">
    <property type="nucleotide sequence ID" value="NZ_JAHQCS010000084.1"/>
</dbReference>
<keyword evidence="4" id="KW-1185">Reference proteome</keyword>
<accession>A0ABS6JEF9</accession>
<keyword evidence="1" id="KW-0472">Membrane</keyword>
<keyword evidence="1" id="KW-0812">Transmembrane</keyword>
<reference evidence="3 4" key="1">
    <citation type="submission" date="2021-06" db="EMBL/GenBank/DDBJ databases">
        <title>Bacillus sp. RD4P76, an endophyte from a halophyte.</title>
        <authorList>
            <person name="Sun J.-Q."/>
        </authorList>
    </citation>
    <scope>NUCLEOTIDE SEQUENCE [LARGE SCALE GENOMIC DNA]</scope>
    <source>
        <strain evidence="3 4">CGMCC 1.15917</strain>
    </source>
</reference>
<evidence type="ECO:0000259" key="2">
    <source>
        <dbReference type="Pfam" id="PF12146"/>
    </source>
</evidence>
<dbReference type="InterPro" id="IPR022742">
    <property type="entry name" value="Hydrolase_4"/>
</dbReference>
<evidence type="ECO:0000313" key="3">
    <source>
        <dbReference type="EMBL" id="MBU9711780.1"/>
    </source>
</evidence>
<name>A0ABS6JEF9_9BACI</name>
<organism evidence="3 4">
    <name type="scientific">Evansella tamaricis</name>
    <dbReference type="NCBI Taxonomy" id="2069301"/>
    <lineage>
        <taxon>Bacteria</taxon>
        <taxon>Bacillati</taxon>
        <taxon>Bacillota</taxon>
        <taxon>Bacilli</taxon>
        <taxon>Bacillales</taxon>
        <taxon>Bacillaceae</taxon>
        <taxon>Evansella</taxon>
    </lineage>
</organism>
<dbReference type="Proteomes" id="UP000784880">
    <property type="component" value="Unassembled WGS sequence"/>
</dbReference>
<sequence length="277" mass="31706">MELLFKYKIIHFVLIISFIIFLIYILFYFLQDRMLFYPQPITAERVNYINSNYSNVEEITLQVNDSTSVHGWLVKNEMESPSPLLIYFGGNAEEVSHLIGPLQGIKSHSILLMNYRGYGKSDGTPGEIAMFHDALAIYDFITEMPDINHHDISVLGRSMGTGVAVYVAEQRMVEKLILVSPYDSLTNVARSRYPLVPVSLLLNHNFDNISRAPDIHTPLLLMIASEDRVIPPEYSENLGDMWGGHTTISIFDGKNHNNIQSDSRYWEEIEKFIQTKN</sequence>
<gene>
    <name evidence="3" type="ORF">KS419_08530</name>
</gene>
<feature type="transmembrane region" description="Helical" evidence="1">
    <location>
        <begin position="12"/>
        <end position="30"/>
    </location>
</feature>
<evidence type="ECO:0000313" key="4">
    <source>
        <dbReference type="Proteomes" id="UP000784880"/>
    </source>
</evidence>
<dbReference type="EMBL" id="JAHQCS010000084">
    <property type="protein sequence ID" value="MBU9711780.1"/>
    <property type="molecule type" value="Genomic_DNA"/>
</dbReference>
<evidence type="ECO:0000256" key="1">
    <source>
        <dbReference type="SAM" id="Phobius"/>
    </source>
</evidence>
<feature type="domain" description="Serine aminopeptidase S33" evidence="2">
    <location>
        <begin position="109"/>
        <end position="182"/>
    </location>
</feature>